<evidence type="ECO:0000313" key="2">
    <source>
        <dbReference type="EMBL" id="KWV86505.1"/>
    </source>
</evidence>
<gene>
    <name evidence="2" type="ORF">PFLmoz3_03938</name>
</gene>
<dbReference type="Proteomes" id="UP000061348">
    <property type="component" value="Unassembled WGS sequence"/>
</dbReference>
<name>A0A109LFR5_PSEFL</name>
<evidence type="ECO:0000313" key="3">
    <source>
        <dbReference type="Proteomes" id="UP000061348"/>
    </source>
</evidence>
<proteinExistence type="predicted"/>
<accession>A0A109LFR5</accession>
<dbReference type="EMBL" id="LCYA01000093">
    <property type="protein sequence ID" value="KWV86505.1"/>
    <property type="molecule type" value="Genomic_DNA"/>
</dbReference>
<organism evidence="2 3">
    <name type="scientific">Pseudomonas fluorescens</name>
    <dbReference type="NCBI Taxonomy" id="294"/>
    <lineage>
        <taxon>Bacteria</taxon>
        <taxon>Pseudomonadati</taxon>
        <taxon>Pseudomonadota</taxon>
        <taxon>Gammaproteobacteria</taxon>
        <taxon>Pseudomonadales</taxon>
        <taxon>Pseudomonadaceae</taxon>
        <taxon>Pseudomonas</taxon>
    </lineage>
</organism>
<protein>
    <submittedName>
        <fullName evidence="2">Uncharacterized protein</fullName>
    </submittedName>
</protein>
<reference evidence="2 3" key="1">
    <citation type="submission" date="2015-05" db="EMBL/GenBank/DDBJ databases">
        <title>A genomic and transcriptomic approach to investigate the blue pigment phenotype in Pseudomonas fluorescens.</title>
        <authorList>
            <person name="Andreani N.A."/>
            <person name="Cardazzo B."/>
        </authorList>
    </citation>
    <scope>NUCLEOTIDE SEQUENCE [LARGE SCALE GENOMIC DNA]</scope>
    <source>
        <strain evidence="2 3">Ps_22</strain>
    </source>
</reference>
<sequence>MQVFAEQRHGRDDEAGQQNQRGDRAMAHLLDKAWPRNRRLLGNIQLLVRVASGEALIQHAHIVADGLGHPQHLFTGLLADAVRHLHAVQQLDETTQVNAQGQAQYSYGTHGMASGRSTSTHTNLRGSSWVSWSSRYATSLPYSTAL</sequence>
<evidence type="ECO:0000256" key="1">
    <source>
        <dbReference type="SAM" id="MobiDB-lite"/>
    </source>
</evidence>
<comment type="caution">
    <text evidence="2">The sequence shown here is derived from an EMBL/GenBank/DDBJ whole genome shotgun (WGS) entry which is preliminary data.</text>
</comment>
<feature type="compositionally biased region" description="Basic and acidic residues" evidence="1">
    <location>
        <begin position="1"/>
        <end position="14"/>
    </location>
</feature>
<dbReference type="AlphaFoldDB" id="A0A109LFR5"/>
<feature type="region of interest" description="Disordered" evidence="1">
    <location>
        <begin position="1"/>
        <end position="22"/>
    </location>
</feature>